<organism evidence="1 2">
    <name type="scientific">Arcicella rosea</name>
    <dbReference type="NCBI Taxonomy" id="502909"/>
    <lineage>
        <taxon>Bacteria</taxon>
        <taxon>Pseudomonadati</taxon>
        <taxon>Bacteroidota</taxon>
        <taxon>Cytophagia</taxon>
        <taxon>Cytophagales</taxon>
        <taxon>Flectobacillaceae</taxon>
        <taxon>Arcicella</taxon>
    </lineage>
</organism>
<accession>A0A841EMR8</accession>
<reference evidence="1 2" key="1">
    <citation type="submission" date="2020-08" db="EMBL/GenBank/DDBJ databases">
        <title>Functional genomics of gut bacteria from endangered species of beetles.</title>
        <authorList>
            <person name="Carlos-Shanley C."/>
        </authorList>
    </citation>
    <scope>NUCLEOTIDE SEQUENCE [LARGE SCALE GENOMIC DNA]</scope>
    <source>
        <strain evidence="1 2">S00070</strain>
    </source>
</reference>
<dbReference type="AlphaFoldDB" id="A0A841EMR8"/>
<gene>
    <name evidence="1" type="ORF">HNP25_003178</name>
</gene>
<keyword evidence="2" id="KW-1185">Reference proteome</keyword>
<comment type="caution">
    <text evidence="1">The sequence shown here is derived from an EMBL/GenBank/DDBJ whole genome shotgun (WGS) entry which is preliminary data.</text>
</comment>
<name>A0A841EMR8_9BACT</name>
<dbReference type="RefSeq" id="WP_184135553.1">
    <property type="nucleotide sequence ID" value="NZ_JACHKT010000024.1"/>
</dbReference>
<dbReference type="Proteomes" id="UP000524404">
    <property type="component" value="Unassembled WGS sequence"/>
</dbReference>
<dbReference type="EMBL" id="JACHKT010000024">
    <property type="protein sequence ID" value="MBB6004515.1"/>
    <property type="molecule type" value="Genomic_DNA"/>
</dbReference>
<sequence length="237" mass="28140">MKSLEKDWLTTGLIDFEYKKYVLLAYLQQVKSNFKSKKLYPDLRDLQYHYDYSMYFKDGIDQMSIQFPKRIKGVNPESLDVEYEFSNQPQSEYLSEIESIMEYALPRFKNALYEGEQIVEEVQKDIHIAPIGILPLYKNDGYLLLHEPIIHETRVYQYNLTIFENKHERLRGLKTFYVETIKKSALSTFENIKIDLVKRYKHLPNPATYLVESKYVLPLEETFLPIAKKKVVEVVTN</sequence>
<protein>
    <submittedName>
        <fullName evidence="1">Uncharacterized protein</fullName>
    </submittedName>
</protein>
<proteinExistence type="predicted"/>
<evidence type="ECO:0000313" key="2">
    <source>
        <dbReference type="Proteomes" id="UP000524404"/>
    </source>
</evidence>
<evidence type="ECO:0000313" key="1">
    <source>
        <dbReference type="EMBL" id="MBB6004515.1"/>
    </source>
</evidence>